<protein>
    <submittedName>
        <fullName evidence="2">Aminodeoxychorismate synthase, component I</fullName>
    </submittedName>
</protein>
<comment type="caution">
    <text evidence="2">The sequence shown here is derived from an EMBL/GenBank/DDBJ whole genome shotgun (WGS) entry which is preliminary data.</text>
</comment>
<dbReference type="InterPro" id="IPR001544">
    <property type="entry name" value="Aminotrans_IV"/>
</dbReference>
<evidence type="ECO:0000313" key="3">
    <source>
        <dbReference type="Proteomes" id="UP000234748"/>
    </source>
</evidence>
<dbReference type="Pfam" id="PF01063">
    <property type="entry name" value="Aminotran_4"/>
    <property type="match status" value="1"/>
</dbReference>
<dbReference type="GO" id="GO:0000162">
    <property type="term" value="P:L-tryptophan biosynthetic process"/>
    <property type="evidence" value="ECO:0007669"/>
    <property type="project" value="TreeGrafter"/>
</dbReference>
<dbReference type="Gene3D" id="3.60.120.10">
    <property type="entry name" value="Anthranilate synthase"/>
    <property type="match status" value="1"/>
</dbReference>
<name>A0A2N5M2P1_9BACI</name>
<dbReference type="Pfam" id="PF00425">
    <property type="entry name" value="Chorismate_bind"/>
    <property type="match status" value="1"/>
</dbReference>
<dbReference type="PRINTS" id="PR00095">
    <property type="entry name" value="ANTSNTHASEI"/>
</dbReference>
<dbReference type="Proteomes" id="UP000234748">
    <property type="component" value="Unassembled WGS sequence"/>
</dbReference>
<dbReference type="Gene3D" id="3.30.470.10">
    <property type="match status" value="1"/>
</dbReference>
<keyword evidence="3" id="KW-1185">Reference proteome</keyword>
<dbReference type="InterPro" id="IPR019999">
    <property type="entry name" value="Anth_synth_I-like"/>
</dbReference>
<dbReference type="OrthoDB" id="9803598at2"/>
<dbReference type="NCBIfam" id="TIGR00553">
    <property type="entry name" value="pabB"/>
    <property type="match status" value="1"/>
</dbReference>
<dbReference type="InterPro" id="IPR043131">
    <property type="entry name" value="BCAT-like_N"/>
</dbReference>
<dbReference type="Gene3D" id="3.20.10.10">
    <property type="entry name" value="D-amino Acid Aminotransferase, subunit A, domain 2"/>
    <property type="match status" value="1"/>
</dbReference>
<sequence>MEAGKKVPYLHFGFTDSEGIKKPMVFTHPIEIIETSQIEEVINKLKAVEKHIEEGKYAAGYLSYEAAPAFEPHFRVRPDPSVPLLWFGIFEEPLEESSEKEMGEFQISEWDAESTQEEYHNGFLRIRSEIEEGNTYQVNYTMRLKAQFKGDDYSFYKRLSRAQSADYSAYLNIGSHSILSASPELFFRLHQGKVTARPMKGTVQRGKTLSEDKENAEWLYHSEKNRSENLMIVDLLRNDLGSIAETGTVSVPELFQIEKYPTVWQMTSEITCSLLPHLGITDIFKALFPCGSITGAPKISTMNIISEVERSPREVYCGAIGYISPQGEAVFNVPIRTVLIDHETGGAQYGVGGGITWDSTMKDEYHEAFVKARLLTQNHESFQLLESLRLDNGVYEVLEEHLSRLLESAEYFGYRVDEHKVRRLLMDFASENNQDVLKVRLLVSESGDLHIEGAPIGKNPDSIRIKLAEQPINIENSFLYHKTTRRDMFEPFRSVEPGVFDVLLWNAQGELTEFTLGNLVLKLHGKLLTPPVSCGLLGGTFRAKLLAEGIINEQVLKKEHLESAEEIWFINSVRGWIKAELA</sequence>
<feature type="domain" description="Chorismate-utilising enzyme C-terminal" evidence="1">
    <location>
        <begin position="116"/>
        <end position="371"/>
    </location>
</feature>
<accession>A0A2N5M2P1</accession>
<proteinExistence type="predicted"/>
<dbReference type="PANTHER" id="PTHR11236:SF50">
    <property type="entry name" value="AMINODEOXYCHORISMATE SYNTHASE COMPONENT 1"/>
    <property type="match status" value="1"/>
</dbReference>
<dbReference type="SUPFAM" id="SSF56322">
    <property type="entry name" value="ADC synthase"/>
    <property type="match status" value="1"/>
</dbReference>
<dbReference type="InterPro" id="IPR043132">
    <property type="entry name" value="BCAT-like_C"/>
</dbReference>
<dbReference type="InterPro" id="IPR005801">
    <property type="entry name" value="ADC_synthase"/>
</dbReference>
<dbReference type="InterPro" id="IPR015890">
    <property type="entry name" value="Chorismate_C"/>
</dbReference>
<gene>
    <name evidence="2" type="primary">pabB</name>
    <name evidence="2" type="ORF">CUU66_17605</name>
</gene>
<dbReference type="GO" id="GO:0046820">
    <property type="term" value="F:4-amino-4-deoxychorismate synthase activity"/>
    <property type="evidence" value="ECO:0007669"/>
    <property type="project" value="TreeGrafter"/>
</dbReference>
<organism evidence="2 3">
    <name type="scientific">Peribacillus deserti</name>
    <dbReference type="NCBI Taxonomy" id="673318"/>
    <lineage>
        <taxon>Bacteria</taxon>
        <taxon>Bacillati</taxon>
        <taxon>Bacillota</taxon>
        <taxon>Bacilli</taxon>
        <taxon>Bacillales</taxon>
        <taxon>Bacillaceae</taxon>
        <taxon>Peribacillus</taxon>
    </lineage>
</organism>
<dbReference type="InterPro" id="IPR036038">
    <property type="entry name" value="Aminotransferase-like"/>
</dbReference>
<dbReference type="RefSeq" id="WP_101644550.1">
    <property type="nucleotide sequence ID" value="NZ_PGUY01000055.1"/>
</dbReference>
<dbReference type="SUPFAM" id="SSF56752">
    <property type="entry name" value="D-aminoacid aminotransferase-like PLP-dependent enzymes"/>
    <property type="match status" value="1"/>
</dbReference>
<dbReference type="EMBL" id="PGUY01000055">
    <property type="protein sequence ID" value="PLT28630.1"/>
    <property type="molecule type" value="Genomic_DNA"/>
</dbReference>
<evidence type="ECO:0000313" key="2">
    <source>
        <dbReference type="EMBL" id="PLT28630.1"/>
    </source>
</evidence>
<dbReference type="AlphaFoldDB" id="A0A2N5M2P1"/>
<dbReference type="PANTHER" id="PTHR11236">
    <property type="entry name" value="AMINOBENZOATE/ANTHRANILATE SYNTHASE"/>
    <property type="match status" value="1"/>
</dbReference>
<reference evidence="2 3" key="1">
    <citation type="submission" date="2017-11" db="EMBL/GenBank/DDBJ databases">
        <title>Comparitive Functional Genomics of Dry Heat Resistant strains isolated from the Viking Spacecraft.</title>
        <authorList>
            <person name="Seuylemezian A."/>
            <person name="Cooper K."/>
            <person name="Vaishampayan P."/>
        </authorList>
    </citation>
    <scope>NUCLEOTIDE SEQUENCE [LARGE SCALE GENOMIC DNA]</scope>
    <source>
        <strain evidence="2 3">V1-29</strain>
    </source>
</reference>
<dbReference type="GO" id="GO:0009396">
    <property type="term" value="P:folic acid-containing compound biosynthetic process"/>
    <property type="evidence" value="ECO:0007669"/>
    <property type="project" value="InterPro"/>
</dbReference>
<dbReference type="InterPro" id="IPR005802">
    <property type="entry name" value="ADC_synth_comp_1"/>
</dbReference>
<evidence type="ECO:0000259" key="1">
    <source>
        <dbReference type="Pfam" id="PF00425"/>
    </source>
</evidence>